<evidence type="ECO:0000313" key="1">
    <source>
        <dbReference type="EMBL" id="SMO97679.1"/>
    </source>
</evidence>
<accession>A0A521FNG0</accession>
<keyword evidence="2" id="KW-1185">Reference proteome</keyword>
<sequence length="41" mass="4474">MVVNDDIYFTNDAGIQGAIILERDSRDTAGQNEKCPCAEAE</sequence>
<organism evidence="1 2">
    <name type="scientific">Thalassovita litoralis</name>
    <dbReference type="NCBI Taxonomy" id="1010611"/>
    <lineage>
        <taxon>Bacteria</taxon>
        <taxon>Pseudomonadati</taxon>
        <taxon>Pseudomonadota</taxon>
        <taxon>Alphaproteobacteria</taxon>
        <taxon>Rhodobacterales</taxon>
        <taxon>Roseobacteraceae</taxon>
        <taxon>Thalassovita</taxon>
    </lineage>
</organism>
<dbReference type="Proteomes" id="UP000316030">
    <property type="component" value="Unassembled WGS sequence"/>
</dbReference>
<name>A0A521FNG0_9RHOB</name>
<protein>
    <submittedName>
        <fullName evidence="1">Uncharacterized protein</fullName>
    </submittedName>
</protein>
<dbReference type="AlphaFoldDB" id="A0A521FNG0"/>
<reference evidence="1 2" key="1">
    <citation type="submission" date="2017-05" db="EMBL/GenBank/DDBJ databases">
        <authorList>
            <person name="Varghese N."/>
            <person name="Submissions S."/>
        </authorList>
    </citation>
    <scope>NUCLEOTIDE SEQUENCE [LARGE SCALE GENOMIC DNA]</scope>
    <source>
        <strain evidence="1 2">DSM 29506</strain>
    </source>
</reference>
<proteinExistence type="predicted"/>
<evidence type="ECO:0000313" key="2">
    <source>
        <dbReference type="Proteomes" id="UP000316030"/>
    </source>
</evidence>
<dbReference type="EMBL" id="FXTO01000038">
    <property type="protein sequence ID" value="SMO97679.1"/>
    <property type="molecule type" value="Genomic_DNA"/>
</dbReference>
<gene>
    <name evidence="1" type="ORF">SAMN06265173_1389</name>
</gene>